<protein>
    <submittedName>
        <fullName evidence="1">Uncharacterized protein</fullName>
    </submittedName>
</protein>
<proteinExistence type="predicted"/>
<dbReference type="Proteomes" id="UP001059041">
    <property type="component" value="Linkage Group LG1"/>
</dbReference>
<evidence type="ECO:0000313" key="1">
    <source>
        <dbReference type="EMBL" id="KAI7814683.1"/>
    </source>
</evidence>
<comment type="caution">
    <text evidence="1">The sequence shown here is derived from an EMBL/GenBank/DDBJ whole genome shotgun (WGS) entry which is preliminary data.</text>
</comment>
<keyword evidence="2" id="KW-1185">Reference proteome</keyword>
<sequence>MQDFSSHGFKNMPLQRKTKFKEFQEKILKWNNDIKAPLCQWTVKAEETRLSLRGPSWEHLLSKHS</sequence>
<accession>A0A9W7X6S6</accession>
<organism evidence="1 2">
    <name type="scientific">Triplophysa rosa</name>
    <name type="common">Cave loach</name>
    <dbReference type="NCBI Taxonomy" id="992332"/>
    <lineage>
        <taxon>Eukaryota</taxon>
        <taxon>Metazoa</taxon>
        <taxon>Chordata</taxon>
        <taxon>Craniata</taxon>
        <taxon>Vertebrata</taxon>
        <taxon>Euteleostomi</taxon>
        <taxon>Actinopterygii</taxon>
        <taxon>Neopterygii</taxon>
        <taxon>Teleostei</taxon>
        <taxon>Ostariophysi</taxon>
        <taxon>Cypriniformes</taxon>
        <taxon>Nemacheilidae</taxon>
        <taxon>Triplophysa</taxon>
    </lineage>
</organism>
<reference evidence="1" key="1">
    <citation type="submission" date="2021-02" db="EMBL/GenBank/DDBJ databases">
        <title>Comparative genomics reveals that relaxation of natural selection precedes convergent phenotypic evolution of cavefish.</title>
        <authorList>
            <person name="Peng Z."/>
        </authorList>
    </citation>
    <scope>NUCLEOTIDE SEQUENCE</scope>
    <source>
        <tissue evidence="1">Muscle</tissue>
    </source>
</reference>
<evidence type="ECO:0000313" key="2">
    <source>
        <dbReference type="Proteomes" id="UP001059041"/>
    </source>
</evidence>
<gene>
    <name evidence="1" type="ORF">IRJ41_023614</name>
</gene>
<dbReference type="AlphaFoldDB" id="A0A9W7X6S6"/>
<name>A0A9W7X6S6_TRIRA</name>
<dbReference type="EMBL" id="JAFHDT010000001">
    <property type="protein sequence ID" value="KAI7814683.1"/>
    <property type="molecule type" value="Genomic_DNA"/>
</dbReference>